<dbReference type="InterPro" id="IPR051334">
    <property type="entry name" value="SRPK"/>
</dbReference>
<dbReference type="GO" id="GO:0000245">
    <property type="term" value="P:spliceosomal complex assembly"/>
    <property type="evidence" value="ECO:0007669"/>
    <property type="project" value="TreeGrafter"/>
</dbReference>
<dbReference type="Proteomes" id="UP001215712">
    <property type="component" value="Unassembled WGS sequence"/>
</dbReference>
<proteinExistence type="predicted"/>
<dbReference type="PANTHER" id="PTHR47634:SF9">
    <property type="entry name" value="PROTEIN KINASE DOMAIN-CONTAINING PROTEIN-RELATED"/>
    <property type="match status" value="1"/>
</dbReference>
<evidence type="ECO:0000256" key="1">
    <source>
        <dbReference type="ARBA" id="ARBA00012513"/>
    </source>
</evidence>
<feature type="domain" description="Protein kinase" evidence="10">
    <location>
        <begin position="67"/>
        <end position="468"/>
    </location>
</feature>
<sequence>MAPLLKLFSAQQRRSLATFGRKPLWRFPTRRKLALPQHELIDEEKIPRYNSDVFYPAKQGQVLGDKYQLVLKVGFGRNSTVWFARDLNRFERQPESVVAMKIINSNLFAKAHEEKKLENYLLLKNPRHYGYLNVRHCLDAVDVTGPGGRHKCLVYEPMRDPMWLCQEHFVGSILPYGLAKIYIRELLAGLDYLHSECNVVHGNLTLDNILMSFENDEILPYVMERQTRISYKVDADGRTVYLSHGNYGAIVPKDLHNMVPKIANFGQGLRMLKQVDGVPLGIYPIQPMQYRAPEVILGCDWDVKADIWNFGAMLWNVLGREALFQKAEDKHGQYDAKAHLGEMIALLGPPPAELISKSKLMAKNFWPKPVCDDNGKVFHSAEEFFGGPFFDEEGKFIDSICGIHVSNTNCAQGKFLYGGLIPDRTLEDSVPFIPKSEREDFLSFVREMLVWLPEERSSASELMEHPFLDDV</sequence>
<organism evidence="11 12">
    <name type="scientific">Penicillium malachiteum</name>
    <dbReference type="NCBI Taxonomy" id="1324776"/>
    <lineage>
        <taxon>Eukaryota</taxon>
        <taxon>Fungi</taxon>
        <taxon>Dikarya</taxon>
        <taxon>Ascomycota</taxon>
        <taxon>Pezizomycotina</taxon>
        <taxon>Eurotiomycetes</taxon>
        <taxon>Eurotiomycetidae</taxon>
        <taxon>Eurotiales</taxon>
        <taxon>Aspergillaceae</taxon>
        <taxon>Penicillium</taxon>
    </lineage>
</organism>
<evidence type="ECO:0000256" key="4">
    <source>
        <dbReference type="ARBA" id="ARBA00022741"/>
    </source>
</evidence>
<dbReference type="Gene3D" id="3.30.200.20">
    <property type="entry name" value="Phosphorylase Kinase, domain 1"/>
    <property type="match status" value="1"/>
</dbReference>
<dbReference type="GO" id="GO:0050684">
    <property type="term" value="P:regulation of mRNA processing"/>
    <property type="evidence" value="ECO:0007669"/>
    <property type="project" value="TreeGrafter"/>
</dbReference>
<evidence type="ECO:0000313" key="11">
    <source>
        <dbReference type="EMBL" id="KAJ5700873.1"/>
    </source>
</evidence>
<dbReference type="SMART" id="SM00220">
    <property type="entry name" value="S_TKc"/>
    <property type="match status" value="1"/>
</dbReference>
<evidence type="ECO:0000256" key="9">
    <source>
        <dbReference type="PROSITE-ProRule" id="PRU10141"/>
    </source>
</evidence>
<reference evidence="11" key="2">
    <citation type="submission" date="2023-01" db="EMBL/GenBank/DDBJ databases">
        <authorList>
            <person name="Petersen C."/>
        </authorList>
    </citation>
    <scope>NUCLEOTIDE SEQUENCE</scope>
    <source>
        <strain evidence="11">IBT 17514</strain>
    </source>
</reference>
<accession>A0AAD6MPZ8</accession>
<comment type="catalytic activity">
    <reaction evidence="7">
        <text>L-threonyl-[protein] + ATP = O-phospho-L-threonyl-[protein] + ADP + H(+)</text>
        <dbReference type="Rhea" id="RHEA:46608"/>
        <dbReference type="Rhea" id="RHEA-COMP:11060"/>
        <dbReference type="Rhea" id="RHEA-COMP:11605"/>
        <dbReference type="ChEBI" id="CHEBI:15378"/>
        <dbReference type="ChEBI" id="CHEBI:30013"/>
        <dbReference type="ChEBI" id="CHEBI:30616"/>
        <dbReference type="ChEBI" id="CHEBI:61977"/>
        <dbReference type="ChEBI" id="CHEBI:456216"/>
        <dbReference type="EC" id="2.7.11.1"/>
    </reaction>
</comment>
<evidence type="ECO:0000256" key="2">
    <source>
        <dbReference type="ARBA" id="ARBA00022527"/>
    </source>
</evidence>
<dbReference type="EMBL" id="JAQJAN010000024">
    <property type="protein sequence ID" value="KAJ5700873.1"/>
    <property type="molecule type" value="Genomic_DNA"/>
</dbReference>
<protein>
    <recommendedName>
        <fullName evidence="1">non-specific serine/threonine protein kinase</fullName>
        <ecNumber evidence="1">2.7.11.1</ecNumber>
    </recommendedName>
</protein>
<comment type="caution">
    <text evidence="11">The sequence shown here is derived from an EMBL/GenBank/DDBJ whole genome shotgun (WGS) entry which is preliminary data.</text>
</comment>
<dbReference type="PROSITE" id="PS00107">
    <property type="entry name" value="PROTEIN_KINASE_ATP"/>
    <property type="match status" value="1"/>
</dbReference>
<name>A0AAD6MPZ8_9EURO</name>
<evidence type="ECO:0000256" key="8">
    <source>
        <dbReference type="ARBA" id="ARBA00048679"/>
    </source>
</evidence>
<dbReference type="EC" id="2.7.11.1" evidence="1"/>
<evidence type="ECO:0000256" key="3">
    <source>
        <dbReference type="ARBA" id="ARBA00022679"/>
    </source>
</evidence>
<keyword evidence="2" id="KW-0723">Serine/threonine-protein kinase</keyword>
<dbReference type="GO" id="GO:0005524">
    <property type="term" value="F:ATP binding"/>
    <property type="evidence" value="ECO:0007669"/>
    <property type="project" value="UniProtKB-UniRule"/>
</dbReference>
<dbReference type="SUPFAM" id="SSF56112">
    <property type="entry name" value="Protein kinase-like (PK-like)"/>
    <property type="match status" value="1"/>
</dbReference>
<dbReference type="Gene3D" id="1.10.510.10">
    <property type="entry name" value="Transferase(Phosphotransferase) domain 1"/>
    <property type="match status" value="1"/>
</dbReference>
<keyword evidence="3" id="KW-0808">Transferase</keyword>
<keyword evidence="6 9" id="KW-0067">ATP-binding</keyword>
<dbReference type="GO" id="GO:0004674">
    <property type="term" value="F:protein serine/threonine kinase activity"/>
    <property type="evidence" value="ECO:0007669"/>
    <property type="project" value="UniProtKB-KW"/>
</dbReference>
<dbReference type="AlphaFoldDB" id="A0AAD6MPZ8"/>
<comment type="catalytic activity">
    <reaction evidence="8">
        <text>L-seryl-[protein] + ATP = O-phospho-L-seryl-[protein] + ADP + H(+)</text>
        <dbReference type="Rhea" id="RHEA:17989"/>
        <dbReference type="Rhea" id="RHEA-COMP:9863"/>
        <dbReference type="Rhea" id="RHEA-COMP:11604"/>
        <dbReference type="ChEBI" id="CHEBI:15378"/>
        <dbReference type="ChEBI" id="CHEBI:29999"/>
        <dbReference type="ChEBI" id="CHEBI:30616"/>
        <dbReference type="ChEBI" id="CHEBI:83421"/>
        <dbReference type="ChEBI" id="CHEBI:456216"/>
        <dbReference type="EC" id="2.7.11.1"/>
    </reaction>
</comment>
<keyword evidence="5" id="KW-0418">Kinase</keyword>
<evidence type="ECO:0000256" key="5">
    <source>
        <dbReference type="ARBA" id="ARBA00022777"/>
    </source>
</evidence>
<gene>
    <name evidence="11" type="ORF">N7493_011919</name>
</gene>
<feature type="binding site" evidence="9">
    <location>
        <position position="101"/>
    </location>
    <ligand>
        <name>ATP</name>
        <dbReference type="ChEBI" id="CHEBI:30616"/>
    </ligand>
</feature>
<dbReference type="InterPro" id="IPR011009">
    <property type="entry name" value="Kinase-like_dom_sf"/>
</dbReference>
<evidence type="ECO:0000256" key="7">
    <source>
        <dbReference type="ARBA" id="ARBA00047899"/>
    </source>
</evidence>
<dbReference type="PROSITE" id="PS50011">
    <property type="entry name" value="PROTEIN_KINASE_DOM"/>
    <property type="match status" value="1"/>
</dbReference>
<dbReference type="InterPro" id="IPR017441">
    <property type="entry name" value="Protein_kinase_ATP_BS"/>
</dbReference>
<evidence type="ECO:0000259" key="10">
    <source>
        <dbReference type="PROSITE" id="PS50011"/>
    </source>
</evidence>
<dbReference type="Pfam" id="PF00069">
    <property type="entry name" value="Pkinase"/>
    <property type="match status" value="1"/>
</dbReference>
<evidence type="ECO:0000256" key="6">
    <source>
        <dbReference type="ARBA" id="ARBA00022840"/>
    </source>
</evidence>
<keyword evidence="4 9" id="KW-0547">Nucleotide-binding</keyword>
<evidence type="ECO:0000313" key="12">
    <source>
        <dbReference type="Proteomes" id="UP001215712"/>
    </source>
</evidence>
<reference evidence="11" key="1">
    <citation type="journal article" date="2023" name="IMA Fungus">
        <title>Comparative genomic study of the Penicillium genus elucidates a diverse pangenome and 15 lateral gene transfer events.</title>
        <authorList>
            <person name="Petersen C."/>
            <person name="Sorensen T."/>
            <person name="Nielsen M.R."/>
            <person name="Sondergaard T.E."/>
            <person name="Sorensen J.L."/>
            <person name="Fitzpatrick D.A."/>
            <person name="Frisvad J.C."/>
            <person name="Nielsen K.L."/>
        </authorList>
    </citation>
    <scope>NUCLEOTIDE SEQUENCE</scope>
    <source>
        <strain evidence="11">IBT 17514</strain>
    </source>
</reference>
<dbReference type="InterPro" id="IPR000719">
    <property type="entry name" value="Prot_kinase_dom"/>
</dbReference>
<dbReference type="PANTHER" id="PTHR47634">
    <property type="entry name" value="PROTEIN KINASE DOMAIN-CONTAINING PROTEIN-RELATED"/>
    <property type="match status" value="1"/>
</dbReference>
<keyword evidence="12" id="KW-1185">Reference proteome</keyword>